<dbReference type="Proteomes" id="UP001595833">
    <property type="component" value="Unassembled WGS sequence"/>
</dbReference>
<name>A0ABV9Y928_9PSEU</name>
<dbReference type="InterPro" id="IPR011008">
    <property type="entry name" value="Dimeric_a/b-barrel"/>
</dbReference>
<dbReference type="RefSeq" id="WP_344037584.1">
    <property type="nucleotide sequence ID" value="NZ_BAAAKE010000008.1"/>
</dbReference>
<protein>
    <submittedName>
        <fullName evidence="2">Aromatase/cyclase</fullName>
    </submittedName>
</protein>
<dbReference type="SUPFAM" id="SSF54909">
    <property type="entry name" value="Dimeric alpha+beta barrel"/>
    <property type="match status" value="1"/>
</dbReference>
<evidence type="ECO:0000313" key="3">
    <source>
        <dbReference type="Proteomes" id="UP001595833"/>
    </source>
</evidence>
<evidence type="ECO:0000313" key="2">
    <source>
        <dbReference type="EMBL" id="MFC5058122.1"/>
    </source>
</evidence>
<dbReference type="InterPro" id="IPR005031">
    <property type="entry name" value="COQ10_START"/>
</dbReference>
<proteinExistence type="predicted"/>
<organism evidence="2 3">
    <name type="scientific">Saccharothrix xinjiangensis</name>
    <dbReference type="NCBI Taxonomy" id="204798"/>
    <lineage>
        <taxon>Bacteria</taxon>
        <taxon>Bacillati</taxon>
        <taxon>Actinomycetota</taxon>
        <taxon>Actinomycetes</taxon>
        <taxon>Pseudonocardiales</taxon>
        <taxon>Pseudonocardiaceae</taxon>
        <taxon>Saccharothrix</taxon>
    </lineage>
</organism>
<gene>
    <name evidence="2" type="ORF">ACFPFM_30800</name>
</gene>
<feature type="domain" description="Coenzyme Q-binding protein COQ10 START" evidence="1">
    <location>
        <begin position="120"/>
        <end position="245"/>
    </location>
</feature>
<comment type="caution">
    <text evidence="2">The sequence shown here is derived from an EMBL/GenBank/DDBJ whole genome shotgun (WGS) entry which is preliminary data.</text>
</comment>
<evidence type="ECO:0000259" key="1">
    <source>
        <dbReference type="Pfam" id="PF03364"/>
    </source>
</evidence>
<accession>A0ABV9Y928</accession>
<dbReference type="CDD" id="cd08861">
    <property type="entry name" value="OtcD1_ARO-CYC_like"/>
    <property type="match status" value="1"/>
</dbReference>
<dbReference type="InterPro" id="IPR023393">
    <property type="entry name" value="START-like_dom_sf"/>
</dbReference>
<dbReference type="Pfam" id="PF03364">
    <property type="entry name" value="Polyketide_cyc"/>
    <property type="match status" value="1"/>
</dbReference>
<dbReference type="SUPFAM" id="SSF55961">
    <property type="entry name" value="Bet v1-like"/>
    <property type="match status" value="1"/>
</dbReference>
<reference evidence="3" key="1">
    <citation type="journal article" date="2019" name="Int. J. Syst. Evol. Microbiol.">
        <title>The Global Catalogue of Microorganisms (GCM) 10K type strain sequencing project: providing services to taxonomists for standard genome sequencing and annotation.</title>
        <authorList>
            <consortium name="The Broad Institute Genomics Platform"/>
            <consortium name="The Broad Institute Genome Sequencing Center for Infectious Disease"/>
            <person name="Wu L."/>
            <person name="Ma J."/>
        </authorList>
    </citation>
    <scope>NUCLEOTIDE SEQUENCE [LARGE SCALE GENOMIC DNA]</scope>
    <source>
        <strain evidence="3">KCTC 12848</strain>
    </source>
</reference>
<sequence length="271" mass="30693">MIVHTLIYKFAPSVSEEEQRRFFAGLRELVLSSDLVRAFDVKPHVWLPVDDKSPGMTGTAIAQYAADDLDALRAFSEQPEVHEFIRGRRSEIEYDAAYANHEVLDLTPRVRRHTEHTLTIDAPAEVVWEVLVDVEGYARIFPPTHESRILESSPAHQVVRLVVDVSGQRQSWVSRRDIDAERRVIAYRQLEHAPLIGYMGGEWRALAIDARTTQLVLTHDFQPAEPVDGRVAGRFTYAEAERLLSDAVERNSVDDMAAVRDEAERRAGGAR</sequence>
<keyword evidence="3" id="KW-1185">Reference proteome</keyword>
<dbReference type="EMBL" id="JBHSJB010000031">
    <property type="protein sequence ID" value="MFC5058122.1"/>
    <property type="molecule type" value="Genomic_DNA"/>
</dbReference>
<dbReference type="Gene3D" id="3.30.530.20">
    <property type="match status" value="1"/>
</dbReference>